<evidence type="ECO:0000256" key="2">
    <source>
        <dbReference type="ARBA" id="ARBA00016337"/>
    </source>
</evidence>
<dbReference type="SUPFAM" id="SSF143631">
    <property type="entry name" value="ApbE-like"/>
    <property type="match status" value="1"/>
</dbReference>
<keyword evidence="12" id="KW-0472">Membrane</keyword>
<dbReference type="KEGG" id="sper:EW093_01980"/>
<dbReference type="GO" id="GO:0046872">
    <property type="term" value="F:metal ion binding"/>
    <property type="evidence" value="ECO:0007669"/>
    <property type="project" value="UniProtKB-UniRule"/>
</dbReference>
<dbReference type="OrthoDB" id="9778595at2"/>
<dbReference type="Proteomes" id="UP000323824">
    <property type="component" value="Chromosome"/>
</dbReference>
<dbReference type="InterPro" id="IPR003374">
    <property type="entry name" value="ApbE-like_sf"/>
</dbReference>
<evidence type="ECO:0000256" key="6">
    <source>
        <dbReference type="ARBA" id="ARBA00022827"/>
    </source>
</evidence>
<keyword evidence="5 10" id="KW-0479">Metal-binding</keyword>
<dbReference type="PROSITE" id="PS51257">
    <property type="entry name" value="PROKAR_LIPOPROTEIN"/>
    <property type="match status" value="1"/>
</dbReference>
<evidence type="ECO:0000313" key="13">
    <source>
        <dbReference type="EMBL" id="QEN03518.1"/>
    </source>
</evidence>
<comment type="similarity">
    <text evidence="10 12">Belongs to the ApbE family.</text>
</comment>
<evidence type="ECO:0000256" key="3">
    <source>
        <dbReference type="ARBA" id="ARBA00022630"/>
    </source>
</evidence>
<keyword evidence="12" id="KW-0449">Lipoprotein</keyword>
<comment type="subcellular location">
    <subcellularLocation>
        <location evidence="12">Cell inner membrane</location>
        <topology evidence="12">Lipid-anchor</topology>
        <orientation evidence="12">Periplasmic side</orientation>
    </subcellularLocation>
</comment>
<feature type="binding site" evidence="11">
    <location>
        <position position="168"/>
    </location>
    <ligand>
        <name>Mg(2+)</name>
        <dbReference type="ChEBI" id="CHEBI:18420"/>
    </ligand>
</feature>
<dbReference type="Pfam" id="PF02424">
    <property type="entry name" value="ApbE"/>
    <property type="match status" value="1"/>
</dbReference>
<sequence>MRLIKIYTFITIFLLLGCEKKDVNNKPVSDTKFILGTFVTINIWADNSRELLDGSFDILLDIEKKMSVNIDSSDVSQINLNAGISPVELTNSTLSVIKKGLYYGDLSNGLFDISIGPLVKLWKIGSGGFEVPDIKDINKRIPLVNYKNIKIDQNSISMDKGMSIDLGGIAKGYAADIVAEYLVQNGVDSGIINLGGNVKLIGNKPNGSDFIVGIQNPFDNRNSYLGTIELKNKSIISSGDYERYFEVDGKRYHHIINRVSGFPAVTDVSSVTVITDKGIDGDALSTIFFQMDIDSGLELAKKIGGVYVIYITKDSKIYLPKEMKENFKLINTSFSLVFK</sequence>
<name>A0A5C1Q859_9SPIO</name>
<keyword evidence="12" id="KW-1003">Cell membrane</keyword>
<keyword evidence="3 10" id="KW-0285">Flavoprotein</keyword>
<keyword evidence="6 10" id="KW-0274">FAD</keyword>
<keyword evidence="4 10" id="KW-0808">Transferase</keyword>
<dbReference type="EMBL" id="CP035807">
    <property type="protein sequence ID" value="QEN03518.1"/>
    <property type="molecule type" value="Genomic_DNA"/>
</dbReference>
<evidence type="ECO:0000256" key="8">
    <source>
        <dbReference type="ARBA" id="ARBA00031306"/>
    </source>
</evidence>
<comment type="function">
    <text evidence="12">Flavin transferase that catalyzes the transfer of the FMN moiety of FAD and its covalent binding to the hydroxyl group of a threonine residue in a target flavoprotein.</text>
</comment>
<evidence type="ECO:0000256" key="7">
    <source>
        <dbReference type="ARBA" id="ARBA00022842"/>
    </source>
</evidence>
<accession>A0A5C1Q859</accession>
<dbReference type="GO" id="GO:0005886">
    <property type="term" value="C:plasma membrane"/>
    <property type="evidence" value="ECO:0007669"/>
    <property type="project" value="UniProtKB-SubCell"/>
</dbReference>
<feature type="binding site" evidence="11">
    <location>
        <position position="282"/>
    </location>
    <ligand>
        <name>Mg(2+)</name>
        <dbReference type="ChEBI" id="CHEBI:18420"/>
    </ligand>
</feature>
<evidence type="ECO:0000256" key="12">
    <source>
        <dbReference type="RuleBase" id="RU363002"/>
    </source>
</evidence>
<dbReference type="RefSeq" id="WP_149566776.1">
    <property type="nucleotide sequence ID" value="NZ_CP035807.1"/>
</dbReference>
<comment type="cofactor">
    <cofactor evidence="11">
        <name>Mg(2+)</name>
        <dbReference type="ChEBI" id="CHEBI:18420"/>
    </cofactor>
    <cofactor evidence="11">
        <name>Mn(2+)</name>
        <dbReference type="ChEBI" id="CHEBI:29035"/>
    </cofactor>
    <text evidence="11">Magnesium. Can also use manganese.</text>
</comment>
<proteinExistence type="inferred from homology"/>
<evidence type="ECO:0000256" key="9">
    <source>
        <dbReference type="ARBA" id="ARBA00048540"/>
    </source>
</evidence>
<dbReference type="InterPro" id="IPR024932">
    <property type="entry name" value="ApbE"/>
</dbReference>
<dbReference type="PANTHER" id="PTHR30040:SF2">
    <property type="entry name" value="FAD:PROTEIN FMN TRANSFERASE"/>
    <property type="match status" value="1"/>
</dbReference>
<comment type="catalytic activity">
    <reaction evidence="9 10 12">
        <text>L-threonyl-[protein] + FAD = FMN-L-threonyl-[protein] + AMP + H(+)</text>
        <dbReference type="Rhea" id="RHEA:36847"/>
        <dbReference type="Rhea" id="RHEA-COMP:11060"/>
        <dbReference type="Rhea" id="RHEA-COMP:11061"/>
        <dbReference type="ChEBI" id="CHEBI:15378"/>
        <dbReference type="ChEBI" id="CHEBI:30013"/>
        <dbReference type="ChEBI" id="CHEBI:57692"/>
        <dbReference type="ChEBI" id="CHEBI:74257"/>
        <dbReference type="ChEBI" id="CHEBI:456215"/>
        <dbReference type="EC" id="2.7.1.180"/>
    </reaction>
</comment>
<dbReference type="Gene3D" id="3.10.520.10">
    <property type="entry name" value="ApbE-like domains"/>
    <property type="match status" value="1"/>
</dbReference>
<dbReference type="AlphaFoldDB" id="A0A5C1Q859"/>
<dbReference type="GO" id="GO:0016740">
    <property type="term" value="F:transferase activity"/>
    <property type="evidence" value="ECO:0007669"/>
    <property type="project" value="UniProtKB-UniRule"/>
</dbReference>
<protein>
    <recommendedName>
        <fullName evidence="2 10">FAD:protein FMN transferase</fullName>
        <ecNumber evidence="1 10">2.7.1.180</ecNumber>
    </recommendedName>
    <alternativeName>
        <fullName evidence="8 10">Flavin transferase</fullName>
    </alternativeName>
</protein>
<keyword evidence="12" id="KW-0997">Cell inner membrane</keyword>
<evidence type="ECO:0000256" key="11">
    <source>
        <dbReference type="PIRSR" id="PIRSR006268-2"/>
    </source>
</evidence>
<evidence type="ECO:0000256" key="5">
    <source>
        <dbReference type="ARBA" id="ARBA00022723"/>
    </source>
</evidence>
<evidence type="ECO:0000256" key="4">
    <source>
        <dbReference type="ARBA" id="ARBA00022679"/>
    </source>
</evidence>
<dbReference type="PANTHER" id="PTHR30040">
    <property type="entry name" value="THIAMINE BIOSYNTHESIS LIPOPROTEIN APBE"/>
    <property type="match status" value="1"/>
</dbReference>
<gene>
    <name evidence="13" type="ORF">EW093_01980</name>
</gene>
<reference evidence="13 14" key="1">
    <citation type="submission" date="2019-02" db="EMBL/GenBank/DDBJ databases">
        <authorList>
            <person name="Fomenkov A."/>
            <person name="Dubinina G."/>
            <person name="Grabovich M."/>
            <person name="Vincze T."/>
            <person name="Roberts R.J."/>
        </authorList>
    </citation>
    <scope>NUCLEOTIDE SEQUENCE [LARGE SCALE GENOMIC DNA]</scope>
    <source>
        <strain evidence="13 14">P</strain>
    </source>
</reference>
<evidence type="ECO:0000256" key="1">
    <source>
        <dbReference type="ARBA" id="ARBA00011955"/>
    </source>
</evidence>
<evidence type="ECO:0000313" key="14">
    <source>
        <dbReference type="Proteomes" id="UP000323824"/>
    </source>
</evidence>
<keyword evidence="7 10" id="KW-0460">Magnesium</keyword>
<keyword evidence="14" id="KW-1185">Reference proteome</keyword>
<reference evidence="13 14" key="2">
    <citation type="submission" date="2019-09" db="EMBL/GenBank/DDBJ databases">
        <title>Complete Genome Sequence and Methylome Analysis of free living Spirochaetas.</title>
        <authorList>
            <person name="Leshcheva N."/>
            <person name="Mikheeva N."/>
        </authorList>
    </citation>
    <scope>NUCLEOTIDE SEQUENCE [LARGE SCALE GENOMIC DNA]</scope>
    <source>
        <strain evidence="13 14">P</strain>
    </source>
</reference>
<dbReference type="EC" id="2.7.1.180" evidence="1 10"/>
<dbReference type="PIRSF" id="PIRSF006268">
    <property type="entry name" value="ApbE"/>
    <property type="match status" value="1"/>
</dbReference>
<organism evidence="13 14">
    <name type="scientific">Thiospirochaeta perfilievii</name>
    <dbReference type="NCBI Taxonomy" id="252967"/>
    <lineage>
        <taxon>Bacteria</taxon>
        <taxon>Pseudomonadati</taxon>
        <taxon>Spirochaetota</taxon>
        <taxon>Spirochaetia</taxon>
        <taxon>Spirochaetales</taxon>
        <taxon>Spirochaetaceae</taxon>
        <taxon>Thiospirochaeta</taxon>
    </lineage>
</organism>
<evidence type="ECO:0000256" key="10">
    <source>
        <dbReference type="PIRNR" id="PIRNR006268"/>
    </source>
</evidence>
<feature type="binding site" evidence="11">
    <location>
        <position position="286"/>
    </location>
    <ligand>
        <name>Mg(2+)</name>
        <dbReference type="ChEBI" id="CHEBI:18420"/>
    </ligand>
</feature>